<evidence type="ECO:0000256" key="2">
    <source>
        <dbReference type="ARBA" id="ARBA00022553"/>
    </source>
</evidence>
<dbReference type="SMART" id="SM00822">
    <property type="entry name" value="PKS_KR"/>
    <property type="match status" value="1"/>
</dbReference>
<dbReference type="InterPro" id="IPR014031">
    <property type="entry name" value="Ketoacyl_synth_C"/>
</dbReference>
<dbReference type="PROSITE" id="PS50075">
    <property type="entry name" value="CARRIER"/>
    <property type="match status" value="1"/>
</dbReference>
<feature type="region of interest" description="N-terminal hotdog fold" evidence="4">
    <location>
        <begin position="2479"/>
        <end position="2603"/>
    </location>
</feature>
<dbReference type="InterPro" id="IPR013968">
    <property type="entry name" value="PKS_KR"/>
</dbReference>
<dbReference type="Gene3D" id="3.40.366.10">
    <property type="entry name" value="Malonyl-Coenzyme A Acyl Carrier Protein, domain 2"/>
    <property type="match status" value="1"/>
</dbReference>
<dbReference type="InterPro" id="IPR049552">
    <property type="entry name" value="PKS_DH_N"/>
</dbReference>
<dbReference type="InterPro" id="IPR049900">
    <property type="entry name" value="PKS_mFAS_DH"/>
</dbReference>
<feature type="domain" description="Ketosynthase family 3 (KS3)" evidence="7">
    <location>
        <begin position="686"/>
        <end position="1129"/>
    </location>
</feature>
<dbReference type="SUPFAM" id="SSF53901">
    <property type="entry name" value="Thiolase-like"/>
    <property type="match status" value="1"/>
</dbReference>
<name>A0ABP3V4X7_9BURK</name>
<dbReference type="Pfam" id="PF08659">
    <property type="entry name" value="KR"/>
    <property type="match status" value="1"/>
</dbReference>
<organism evidence="9 10">
    <name type="scientific">Ideonella azotifigens</name>
    <dbReference type="NCBI Taxonomy" id="513160"/>
    <lineage>
        <taxon>Bacteria</taxon>
        <taxon>Pseudomonadati</taxon>
        <taxon>Pseudomonadota</taxon>
        <taxon>Betaproteobacteria</taxon>
        <taxon>Burkholderiales</taxon>
        <taxon>Sphaerotilaceae</taxon>
        <taxon>Ideonella</taxon>
    </lineage>
</organism>
<proteinExistence type="predicted"/>
<gene>
    <name evidence="9" type="ORF">GCM10009107_16340</name>
</gene>
<dbReference type="PROSITE" id="PS52019">
    <property type="entry name" value="PKS_MFAS_DH"/>
    <property type="match status" value="1"/>
</dbReference>
<dbReference type="CDD" id="cd00833">
    <property type="entry name" value="PKS"/>
    <property type="match status" value="1"/>
</dbReference>
<evidence type="ECO:0008006" key="11">
    <source>
        <dbReference type="Google" id="ProtNLM"/>
    </source>
</evidence>
<dbReference type="SMART" id="SM00827">
    <property type="entry name" value="PKS_AT"/>
    <property type="match status" value="1"/>
</dbReference>
<keyword evidence="2" id="KW-0597">Phosphoprotein</keyword>
<dbReference type="Gene3D" id="3.30.70.250">
    <property type="entry name" value="Malonyl-CoA ACP transacylase, ACP-binding"/>
    <property type="match status" value="1"/>
</dbReference>
<dbReference type="Pfam" id="PF00109">
    <property type="entry name" value="ketoacyl-synt"/>
    <property type="match status" value="1"/>
</dbReference>
<dbReference type="SUPFAM" id="SSF51412">
    <property type="entry name" value="Inosine monophosphate dehydrogenase (IMPDH)"/>
    <property type="match status" value="1"/>
</dbReference>
<dbReference type="SUPFAM" id="SSF55048">
    <property type="entry name" value="Probable ACP-binding domain of malonyl-CoA ACP transacylase"/>
    <property type="match status" value="1"/>
</dbReference>
<evidence type="ECO:0000259" key="6">
    <source>
        <dbReference type="PROSITE" id="PS50075"/>
    </source>
</evidence>
<reference evidence="10" key="1">
    <citation type="journal article" date="2019" name="Int. J. Syst. Evol. Microbiol.">
        <title>The Global Catalogue of Microorganisms (GCM) 10K type strain sequencing project: providing services to taxonomists for standard genome sequencing and annotation.</title>
        <authorList>
            <consortium name="The Broad Institute Genomics Platform"/>
            <consortium name="The Broad Institute Genome Sequencing Center for Infectious Disease"/>
            <person name="Wu L."/>
            <person name="Ma J."/>
        </authorList>
    </citation>
    <scope>NUCLEOTIDE SEQUENCE [LARGE SCALE GENOMIC DNA]</scope>
    <source>
        <strain evidence="10">JCM 15503</strain>
    </source>
</reference>
<dbReference type="InterPro" id="IPR016039">
    <property type="entry name" value="Thiolase-like"/>
</dbReference>
<evidence type="ECO:0000256" key="1">
    <source>
        <dbReference type="ARBA" id="ARBA00022450"/>
    </source>
</evidence>
<dbReference type="EMBL" id="BAAAEW010000007">
    <property type="protein sequence ID" value="GAA0747632.1"/>
    <property type="molecule type" value="Genomic_DNA"/>
</dbReference>
<dbReference type="Proteomes" id="UP001500279">
    <property type="component" value="Unassembled WGS sequence"/>
</dbReference>
<dbReference type="InterPro" id="IPR016035">
    <property type="entry name" value="Acyl_Trfase/lysoPLipase"/>
</dbReference>
<feature type="domain" description="Carrier" evidence="6">
    <location>
        <begin position="1837"/>
        <end position="1921"/>
    </location>
</feature>
<dbReference type="InterPro" id="IPR020841">
    <property type="entry name" value="PKS_Beta-ketoAc_synthase_dom"/>
</dbReference>
<evidence type="ECO:0000313" key="10">
    <source>
        <dbReference type="Proteomes" id="UP001500279"/>
    </source>
</evidence>
<keyword evidence="10" id="KW-1185">Reference proteome</keyword>
<evidence type="ECO:0000259" key="7">
    <source>
        <dbReference type="PROSITE" id="PS52004"/>
    </source>
</evidence>
<keyword evidence="1" id="KW-0596">Phosphopantetheine</keyword>
<dbReference type="Gene3D" id="3.40.47.10">
    <property type="match status" value="1"/>
</dbReference>
<keyword evidence="3" id="KW-0808">Transferase</keyword>
<dbReference type="InterPro" id="IPR052568">
    <property type="entry name" value="PKS-FAS_Synthase"/>
</dbReference>
<evidence type="ECO:0000256" key="3">
    <source>
        <dbReference type="ARBA" id="ARBA00022679"/>
    </source>
</evidence>
<evidence type="ECO:0000256" key="4">
    <source>
        <dbReference type="PROSITE-ProRule" id="PRU01363"/>
    </source>
</evidence>
<evidence type="ECO:0000313" key="9">
    <source>
        <dbReference type="EMBL" id="GAA0747632.1"/>
    </source>
</evidence>
<dbReference type="InterPro" id="IPR016036">
    <property type="entry name" value="Malonyl_transacylase_ACP-bd"/>
</dbReference>
<dbReference type="InterPro" id="IPR013785">
    <property type="entry name" value="Aldolase_TIM"/>
</dbReference>
<evidence type="ECO:0000259" key="8">
    <source>
        <dbReference type="PROSITE" id="PS52019"/>
    </source>
</evidence>
<dbReference type="InterPro" id="IPR036291">
    <property type="entry name" value="NAD(P)-bd_dom_sf"/>
</dbReference>
<dbReference type="SUPFAM" id="SSF51735">
    <property type="entry name" value="NAD(P)-binding Rossmann-fold domains"/>
    <property type="match status" value="2"/>
</dbReference>
<sequence length="2782" mass="294733">MQQPLFTQFVFTPAGQDDASLAIAACRAGAVGVVNAEWQPDSQVVLAMLAQVARHGGEGYGLKLDRLDLTLETALQSPALSGLAWLIVEAPLVEAAWPLMTQLQARGVRLLVEVCAPVLPVLPAEGVVEGWLLKGNEAGGFVGEDASFILLQKWRKLSALPLYLRGGLTPHVAAACSAIGMAGGVLDSQVLLLEEAGPSDALIAMLGNLSGNEATAIGDGEHGEYVRVLVRPGHTFARQLVVDGEGLGFAKLAEIVKGKADWRNLRAGLLPLGQDVCFAGTWRKQYKHLAAVLRAFDEAVAGHLKAAVAANAISKDAPLAEALGITFPLVQGPMTRVSDSAAFAQAVADGGALPMLAFALLKGAALRELLEDSARRMATKPWGIGLLGFAPQSLLDEQLAMAAEYKPSYAIIAGGRPDQAVTLERAGIPTFLHVPSANLIPMFVGEGARRFIFEGRECGGHIGPLSSFVLWSTMVDKLLAELAGSKVPPGDLQVLFAGGVHDAVSSAFVQTMIAPLAAKGVKVGILMGSAYLFTREIVESGAIVEQFQKEVIECDHTVALESGPGHASRCGYTPFAEEFFRKRDELKAAKVPADEARHVLDDLILGRLRMASKGTTRVGLNGKLENLTPEQQRADGMYMLGQVATLRNEVTQIEDLHRQVTEDAAAMMAERLAGLGDAPRAATAGPADIAIVGLATLLPKANDSRQYWDNILGKVDAITEIPSHRWDWRLYFDENRYAKDKIYSKWGGFLDDMAFDPTRFGMPPKSIEAIDPMQLMALEVAQRTLVDSGYHEKAFNRERSSVIIGASGGTGDVGTQYGLRSELPRFQGQLPDDVADRLPEWTEDSFAGILVNVIAGRIANRLNFGGVNYTTDAACGSSLAAVYQGVNELVDGRSDMVLAGGVDTVQGPFGYLCFSKTQALSPRGRCSTFDQNGDGIAISEGIAMIAMKRLADAERDGDRIYAVIKGAGGSSDGNAKGMTAPLPAGQLRAMRRAYAQAGFGPSDVGLFEAHGTGTVAGDTAELESTTALMREENGAPRSAVVGSVKTMIGHTKATAGVAGLIKAALSLQHRVLPPHLNVKKPVAILQAEDAPLHLLEDAQPWLTVDAKPRRAACSAFGFGGTNFHVVMEEYTREYRPWVRSATMSQWPAELMLFSAASKAELADRAAELSTQLPSLKDLVLRDLAASLAQQWEAGSDTLAVVAKDAGDLASKLEKAAAFLRGQAPMLPPGAHFGAAGADAGKVAVLFPGQGSQYPMMGRELAVLFPVVADALSRANAALKGAFETRFGRGASLGGFIFPRGAYDDAAKDAAKLALTSTDVAQPALGALEVGLLRLMQGFGLKADMAAGHSYGEFVAHHAAGAYDLEALMALSAARGRFIVDAAKAGGAELGTMAAVQAQRADVEKHIAGLDSVVIANHNAPLQTIISGTHAGVKAALEKLQAAGVDVTPIPVAAAFHSALVAPAQAQLAELIEATDWHTGMMPVYANATGKPHADDVATVKRQMADHLVQSVEFVAEIEAMYAAGARTFIEIGPKAVLSKLTGKILAGQPHKAIAIDDGSGLPGLLNGLAQMLCAGVDLDISPLFEKRDCRIGNATQPAALQRTVTVPKHAWMLNGSGARKVTEPVQQIGMTLEQAEVRNAALAAPAPVLAAVATAAAPALAASPASTAIAPAPVAYTPVQAIPPVTPPRWRKESRMDERRPLPPAGSSGVMSEYFETMRQFLETQERVMGMFVGQGEPMAARPAAPRLQRAAQPMALPRVTEYAAPAPVAAVVPPVAAPAPVVAAPAPVVAMPAPVPAPVAVPAPVVAKAAPAPAPAVAAVPAPAPVAAAGAASAAMGRDQMIDMLLAIVEDKTGYPRDMVGLDQNLESDLGIDSIKRIEVVGAMLQKLPEGLRASLTESRSKLNTQPTLNGMLDILSSAKAGSVVASPFDVAETGSKVIAASSDSHPPRHVMVPAHESIDADALKQLQPGLFVITEDLAGQAKALAGALREQGRESVLVGRAVLGSESALIEWAAALRQQAQPLAGVIHLAALGGELLAPQGSVAEWRQQLLTHEKSLFLLLKELASRLTEGSHVMAVSALGGHFNRAGEHTPAGLSLQSGAVGMLKSFHEERPELRVKAVDLDPGQSAAAQIQTVMSELEVVGGRQEVGYPAGQRTVFRTEAVVVPTDPANLEKLKGIVVLATGGARGITAEVLRELALPGNTLVLTGRGAWPEAEPAEQAALTTEGALRAHFIALVRAGKLSMKPAEVQKKVQAVLAAREMHGNKADFEQRGAKVEYHPVDVGSDDGMKALLADLYTRHGAVHGVLHGAGVIEDKLLVDKASDSWDRVVGTKVMGLLLLQKYLKPESLRFLSVFSSVAGRYGNSGQSDYATANELMNRLCCQLQRRWEYKVNVNALCWGPWGPTMFGAGMVTAETEAKFAEKGVYLVTAEMGRRLLKDELMRSGVDNIEIICGAGPWEAREADLGRIRRQNPPAPREVLGSLLGPAEMMTLPMGGQVVTFNVDANHVYLQEHCIDKTPVLPAAAALELLAQAGRTLWPGWNVVEVRDFRLMKGVELKEATRKFDIVINPPPYGSAEGFEVNATLQSEQQGGKSVVHYKAVLRLEQRMPEGFTRAPRARFDKKLPVAQAYDEYLFHGPRFQVMKTLKGLSADAAAATVAPSKPAEWMGHVPAEQDRWVFDPALIDAGPQLAIVWDRLFRDETCLPTRFGRVSRYVEQLPAQMTMEIEIVPLEDSSLVGANVYYTNTAGEVVMMIEDMQCISSNALNRLGGTARLAAKSSV</sequence>
<evidence type="ECO:0000256" key="5">
    <source>
        <dbReference type="SAM" id="MobiDB-lite"/>
    </source>
</evidence>
<dbReference type="Gene3D" id="1.10.1200.10">
    <property type="entry name" value="ACP-like"/>
    <property type="match status" value="1"/>
</dbReference>
<comment type="caution">
    <text evidence="9">The sequence shown here is derived from an EMBL/GenBank/DDBJ whole genome shotgun (WGS) entry which is preliminary data.</text>
</comment>
<dbReference type="InterPro" id="IPR020807">
    <property type="entry name" value="PKS_DH"/>
</dbReference>
<accession>A0ABP3V4X7</accession>
<feature type="domain" description="PKS/mFAS DH" evidence="8">
    <location>
        <begin position="2479"/>
        <end position="2770"/>
    </location>
</feature>
<feature type="region of interest" description="Disordered" evidence="5">
    <location>
        <begin position="1686"/>
        <end position="1709"/>
    </location>
</feature>
<dbReference type="InterPro" id="IPR014030">
    <property type="entry name" value="Ketoacyl_synth_N"/>
</dbReference>
<dbReference type="SMART" id="SM00825">
    <property type="entry name" value="PKS_KS"/>
    <property type="match status" value="1"/>
</dbReference>
<dbReference type="Pfam" id="PF14765">
    <property type="entry name" value="PS-DH"/>
    <property type="match status" value="1"/>
</dbReference>
<dbReference type="PANTHER" id="PTHR43074:SF1">
    <property type="entry name" value="BETA-KETOACYL SYNTHASE FAMILY PROTEIN-RELATED"/>
    <property type="match status" value="1"/>
</dbReference>
<dbReference type="Pfam" id="PF00698">
    <property type="entry name" value="Acyl_transf_1"/>
    <property type="match status" value="1"/>
</dbReference>
<dbReference type="Gene3D" id="3.40.50.720">
    <property type="entry name" value="NAD(P)-binding Rossmann-like Domain"/>
    <property type="match status" value="1"/>
</dbReference>
<dbReference type="PROSITE" id="PS52004">
    <property type="entry name" value="KS3_2"/>
    <property type="match status" value="1"/>
</dbReference>
<dbReference type="InterPro" id="IPR014043">
    <property type="entry name" value="Acyl_transferase_dom"/>
</dbReference>
<dbReference type="SMART" id="SM00826">
    <property type="entry name" value="PKS_DH"/>
    <property type="match status" value="1"/>
</dbReference>
<dbReference type="Pfam" id="PF02801">
    <property type="entry name" value="Ketoacyl-synt_C"/>
    <property type="match status" value="1"/>
</dbReference>
<feature type="active site" description="Proton acceptor; for dehydratase activity" evidence="4">
    <location>
        <position position="2515"/>
    </location>
</feature>
<dbReference type="InterPro" id="IPR049551">
    <property type="entry name" value="PKS_DH_C"/>
</dbReference>
<feature type="region of interest" description="C-terminal hotdog fold" evidence="4">
    <location>
        <begin position="2619"/>
        <end position="2770"/>
    </location>
</feature>
<feature type="active site" description="Proton donor; for dehydratase activity" evidence="4">
    <location>
        <position position="2687"/>
    </location>
</feature>
<dbReference type="Pfam" id="PF21089">
    <property type="entry name" value="PKS_DH_N"/>
    <property type="match status" value="1"/>
</dbReference>
<dbReference type="InterPro" id="IPR042104">
    <property type="entry name" value="PKS_dehydratase_sf"/>
</dbReference>
<dbReference type="InterPro" id="IPR057326">
    <property type="entry name" value="KR_dom"/>
</dbReference>
<dbReference type="Gene3D" id="3.10.129.110">
    <property type="entry name" value="Polyketide synthase dehydratase"/>
    <property type="match status" value="1"/>
</dbReference>
<dbReference type="SUPFAM" id="SSF47336">
    <property type="entry name" value="ACP-like"/>
    <property type="match status" value="1"/>
</dbReference>
<dbReference type="Pfam" id="PF00550">
    <property type="entry name" value="PP-binding"/>
    <property type="match status" value="1"/>
</dbReference>
<feature type="compositionally biased region" description="Basic and acidic residues" evidence="5">
    <location>
        <begin position="1690"/>
        <end position="1701"/>
    </location>
</feature>
<dbReference type="Gene3D" id="3.20.20.70">
    <property type="entry name" value="Aldolase class I"/>
    <property type="match status" value="2"/>
</dbReference>
<dbReference type="InterPro" id="IPR036736">
    <property type="entry name" value="ACP-like_sf"/>
</dbReference>
<dbReference type="InterPro" id="IPR009081">
    <property type="entry name" value="PP-bd_ACP"/>
</dbReference>
<dbReference type="SUPFAM" id="SSF52151">
    <property type="entry name" value="FabD/lysophospholipase-like"/>
    <property type="match status" value="1"/>
</dbReference>
<dbReference type="PANTHER" id="PTHR43074">
    <property type="entry name" value="OMEGA-3 POLYUNSATURATED FATTY ACID SYNTHASE PFAB-RELATED"/>
    <property type="match status" value="1"/>
</dbReference>
<dbReference type="InterPro" id="IPR001227">
    <property type="entry name" value="Ac_transferase_dom_sf"/>
</dbReference>
<protein>
    <recommendedName>
        <fullName evidence="11">SDR family NAD(P)-dependent oxidoreductase</fullName>
    </recommendedName>
</protein>